<dbReference type="Pfam" id="PF13439">
    <property type="entry name" value="Glyco_transf_4"/>
    <property type="match status" value="1"/>
</dbReference>
<dbReference type="SUPFAM" id="SSF53756">
    <property type="entry name" value="UDP-Glycosyltransferase/glycogen phosphorylase"/>
    <property type="match status" value="1"/>
</dbReference>
<gene>
    <name evidence="6" type="ORF">ACFO9E_17875</name>
</gene>
<evidence type="ECO:0000256" key="3">
    <source>
        <dbReference type="ARBA" id="ARBA00022679"/>
    </source>
</evidence>
<dbReference type="EMBL" id="JBHSFE010000014">
    <property type="protein sequence ID" value="MFC4609670.1"/>
    <property type="molecule type" value="Genomic_DNA"/>
</dbReference>
<evidence type="ECO:0000259" key="4">
    <source>
        <dbReference type="Pfam" id="PF00534"/>
    </source>
</evidence>
<dbReference type="Gene3D" id="3.40.50.2000">
    <property type="entry name" value="Glycogen Phosphorylase B"/>
    <property type="match status" value="2"/>
</dbReference>
<evidence type="ECO:0000256" key="1">
    <source>
        <dbReference type="ARBA" id="ARBA00021292"/>
    </source>
</evidence>
<protein>
    <recommendedName>
        <fullName evidence="1">D-inositol 3-phosphate glycosyltransferase</fullName>
    </recommendedName>
</protein>
<reference evidence="7" key="1">
    <citation type="journal article" date="2019" name="Int. J. Syst. Evol. Microbiol.">
        <title>The Global Catalogue of Microorganisms (GCM) 10K type strain sequencing project: providing services to taxonomists for standard genome sequencing and annotation.</title>
        <authorList>
            <consortium name="The Broad Institute Genomics Platform"/>
            <consortium name="The Broad Institute Genome Sequencing Center for Infectious Disease"/>
            <person name="Wu L."/>
            <person name="Ma J."/>
        </authorList>
    </citation>
    <scope>NUCLEOTIDE SEQUENCE [LARGE SCALE GENOMIC DNA]</scope>
    <source>
        <strain evidence="7">CGMCC 4.7139</strain>
    </source>
</reference>
<name>A0ABV9G9B3_9ACTN</name>
<organism evidence="6 7">
    <name type="scientific">Streptomyces maoxianensis</name>
    <dbReference type="NCBI Taxonomy" id="1459942"/>
    <lineage>
        <taxon>Bacteria</taxon>
        <taxon>Bacillati</taxon>
        <taxon>Actinomycetota</taxon>
        <taxon>Actinomycetes</taxon>
        <taxon>Kitasatosporales</taxon>
        <taxon>Streptomycetaceae</taxon>
        <taxon>Streptomyces</taxon>
    </lineage>
</organism>
<dbReference type="Proteomes" id="UP001595993">
    <property type="component" value="Unassembled WGS sequence"/>
</dbReference>
<feature type="domain" description="Glycosyltransferase subfamily 4-like N-terminal" evidence="5">
    <location>
        <begin position="30"/>
        <end position="153"/>
    </location>
</feature>
<evidence type="ECO:0000259" key="5">
    <source>
        <dbReference type="Pfam" id="PF13439"/>
    </source>
</evidence>
<keyword evidence="7" id="KW-1185">Reference proteome</keyword>
<dbReference type="InterPro" id="IPR028098">
    <property type="entry name" value="Glyco_trans_4-like_N"/>
</dbReference>
<accession>A0ABV9G9B3</accession>
<dbReference type="RefSeq" id="WP_381196713.1">
    <property type="nucleotide sequence ID" value="NZ_JBHSFE010000014.1"/>
</dbReference>
<evidence type="ECO:0000313" key="6">
    <source>
        <dbReference type="EMBL" id="MFC4609670.1"/>
    </source>
</evidence>
<proteinExistence type="predicted"/>
<sequence>MDATTTQAVEAANGKLVTRAAHRVPTAGGADLVHFPVTTPRGQDYGAQSRNHERQLRAALGNKPIDAAVVHAHVGLPSGWAAVQNARPDAKVFVTEHASFLERVFQDPEAVELYDELLARVTGFFAVGDKVTEVLGKQFPHHADKILRIPNPIAFDASRPAPVTELRRWLYLGSMVELKGVNWLVEAFAQCHAEDPTLTLTMVGEGPLRKPLTARVAELGLSDAVDLPGSIPHEQALDLMREHDLLVHPSRYETFGMTIVEGIAAGMPVLVTRCGGPEKTLAGIEDAAGELIDVEENAESISDGYRRLRGRFDSSGLDLKRAQEQLAAQYGYEAVAQAHYRLWFPDSP</sequence>
<keyword evidence="3 6" id="KW-0808">Transferase</keyword>
<dbReference type="Pfam" id="PF00534">
    <property type="entry name" value="Glycos_transf_1"/>
    <property type="match status" value="1"/>
</dbReference>
<dbReference type="PANTHER" id="PTHR12526">
    <property type="entry name" value="GLYCOSYLTRANSFERASE"/>
    <property type="match status" value="1"/>
</dbReference>
<dbReference type="CDD" id="cd03801">
    <property type="entry name" value="GT4_PimA-like"/>
    <property type="match status" value="1"/>
</dbReference>
<keyword evidence="2 6" id="KW-0328">Glycosyltransferase</keyword>
<comment type="caution">
    <text evidence="6">The sequence shown here is derived from an EMBL/GenBank/DDBJ whole genome shotgun (WGS) entry which is preliminary data.</text>
</comment>
<evidence type="ECO:0000313" key="7">
    <source>
        <dbReference type="Proteomes" id="UP001595993"/>
    </source>
</evidence>
<dbReference type="InterPro" id="IPR001296">
    <property type="entry name" value="Glyco_trans_1"/>
</dbReference>
<dbReference type="GO" id="GO:0016757">
    <property type="term" value="F:glycosyltransferase activity"/>
    <property type="evidence" value="ECO:0007669"/>
    <property type="project" value="UniProtKB-KW"/>
</dbReference>
<feature type="domain" description="Glycosyl transferase family 1" evidence="4">
    <location>
        <begin position="168"/>
        <end position="307"/>
    </location>
</feature>
<evidence type="ECO:0000256" key="2">
    <source>
        <dbReference type="ARBA" id="ARBA00022676"/>
    </source>
</evidence>